<sequence>MPQGGRTQETSACSGVRVQCTHYVCTVCNDSATDNAVVSNGVCVQCMLLCMCIGQCITAYHACYSV</sequence>
<comment type="caution">
    <text evidence="1">The sequence shown here is derived from an EMBL/GenBank/DDBJ whole genome shotgun (WGS) entry which is preliminary data.</text>
</comment>
<proteinExistence type="predicted"/>
<dbReference type="EMBL" id="CAKM01000215">
    <property type="protein sequence ID" value="CCJ29801.1"/>
    <property type="molecule type" value="Genomic_DNA"/>
</dbReference>
<name>L0PBM8_PNEJI</name>
<reference evidence="1 2" key="1">
    <citation type="journal article" date="2012" name="MBio">
        <title>De novo assembly of the Pneumocystis jirovecii genome from a single bronchoalveolar lavage fluid specimen from a patient.</title>
        <authorList>
            <person name="Cisse O.H."/>
            <person name="Pagni M."/>
            <person name="Hauser P.M."/>
        </authorList>
    </citation>
    <scope>NUCLEOTIDE SEQUENCE [LARGE SCALE GENOMIC DNA]</scope>
    <source>
        <strain evidence="1 2">SE8</strain>
    </source>
</reference>
<dbReference type="AlphaFoldDB" id="L0PBM8"/>
<evidence type="ECO:0000313" key="1">
    <source>
        <dbReference type="EMBL" id="CCJ29801.1"/>
    </source>
</evidence>
<gene>
    <name evidence="1" type="ORF">PNEJI1_001616</name>
</gene>
<organism evidence="2">
    <name type="scientific">Pneumocystis jirovecii</name>
    <name type="common">Human pneumocystis pneumonia agent</name>
    <dbReference type="NCBI Taxonomy" id="42068"/>
    <lineage>
        <taxon>Eukaryota</taxon>
        <taxon>Fungi</taxon>
        <taxon>Dikarya</taxon>
        <taxon>Ascomycota</taxon>
        <taxon>Taphrinomycotina</taxon>
        <taxon>Pneumocystomycetes</taxon>
        <taxon>Pneumocystaceae</taxon>
        <taxon>Pneumocystis</taxon>
    </lineage>
</organism>
<dbReference type="VEuPathDB" id="FungiDB:PNEJI1_001616"/>
<evidence type="ECO:0000313" key="2">
    <source>
        <dbReference type="Proteomes" id="UP000010422"/>
    </source>
</evidence>
<accession>L0PBM8</accession>
<dbReference type="InParanoid" id="L0PBM8"/>
<dbReference type="Proteomes" id="UP000010422">
    <property type="component" value="Unassembled WGS sequence"/>
</dbReference>
<protein>
    <submittedName>
        <fullName evidence="1">Uncharacterized protein</fullName>
    </submittedName>
</protein>